<dbReference type="Proteomes" id="UP001362999">
    <property type="component" value="Unassembled WGS sequence"/>
</dbReference>
<accession>A0AAW0CXN0</accession>
<evidence type="ECO:0000313" key="1">
    <source>
        <dbReference type="EMBL" id="KAK7043391.1"/>
    </source>
</evidence>
<organism evidence="1 2">
    <name type="scientific">Favolaschia claudopus</name>
    <dbReference type="NCBI Taxonomy" id="2862362"/>
    <lineage>
        <taxon>Eukaryota</taxon>
        <taxon>Fungi</taxon>
        <taxon>Dikarya</taxon>
        <taxon>Basidiomycota</taxon>
        <taxon>Agaricomycotina</taxon>
        <taxon>Agaricomycetes</taxon>
        <taxon>Agaricomycetidae</taxon>
        <taxon>Agaricales</taxon>
        <taxon>Marasmiineae</taxon>
        <taxon>Mycenaceae</taxon>
        <taxon>Favolaschia</taxon>
    </lineage>
</organism>
<proteinExistence type="predicted"/>
<gene>
    <name evidence="1" type="ORF">R3P38DRAFT_3177710</name>
</gene>
<protein>
    <submittedName>
        <fullName evidence="1">Uncharacterized protein</fullName>
    </submittedName>
</protein>
<sequence>MSGTIDHARSAFRRGTLPASSAENWLTPSSSRISAQPHCALASWNHFVPFVRASHPRSSPKRRMEGRGEADALDDMEQRVAIHVAVSCCAGLGAGAWAGCIRNVIGKQAIRTAVRAHGAHSPLDKAYEPNHTARDISTHRVGLSPRPPAGAGGCCFALDGACAAIPRGRSWHRCFMRSDQLVLVASRLHRVERLLALDHDYRPRIIETHHVKPSSRLPVFAQTAALLMLAPQRRRPRPYMRSSAKYTVISFPS</sequence>
<reference evidence="1 2" key="1">
    <citation type="journal article" date="2024" name="J Genomics">
        <title>Draft genome sequencing and assembly of Favolaschia claudopus CIRM-BRFM 2984 isolated from oak limbs.</title>
        <authorList>
            <person name="Navarro D."/>
            <person name="Drula E."/>
            <person name="Chaduli D."/>
            <person name="Cazenave R."/>
            <person name="Ahrendt S."/>
            <person name="Wang J."/>
            <person name="Lipzen A."/>
            <person name="Daum C."/>
            <person name="Barry K."/>
            <person name="Grigoriev I.V."/>
            <person name="Favel A."/>
            <person name="Rosso M.N."/>
            <person name="Martin F."/>
        </authorList>
    </citation>
    <scope>NUCLEOTIDE SEQUENCE [LARGE SCALE GENOMIC DNA]</scope>
    <source>
        <strain evidence="1 2">CIRM-BRFM 2984</strain>
    </source>
</reference>
<dbReference type="EMBL" id="JAWWNJ010000012">
    <property type="protein sequence ID" value="KAK7043391.1"/>
    <property type="molecule type" value="Genomic_DNA"/>
</dbReference>
<evidence type="ECO:0000313" key="2">
    <source>
        <dbReference type="Proteomes" id="UP001362999"/>
    </source>
</evidence>
<comment type="caution">
    <text evidence="1">The sequence shown here is derived from an EMBL/GenBank/DDBJ whole genome shotgun (WGS) entry which is preliminary data.</text>
</comment>
<dbReference type="AlphaFoldDB" id="A0AAW0CXN0"/>
<keyword evidence="2" id="KW-1185">Reference proteome</keyword>
<name>A0AAW0CXN0_9AGAR</name>